<dbReference type="PANTHER" id="PTHR30579">
    <property type="entry name" value="TRANSCRIPTIONAL REGULATOR"/>
    <property type="match status" value="1"/>
</dbReference>
<dbReference type="PROSITE" id="PS50931">
    <property type="entry name" value="HTH_LYSR"/>
    <property type="match status" value="1"/>
</dbReference>
<keyword evidence="4" id="KW-0804">Transcription</keyword>
<comment type="caution">
    <text evidence="7">The sequence shown here is derived from an EMBL/GenBank/DDBJ whole genome shotgun (WGS) entry which is preliminary data.</text>
</comment>
<evidence type="ECO:0000313" key="7">
    <source>
        <dbReference type="EMBL" id="MCS5727593.1"/>
    </source>
</evidence>
<evidence type="ECO:0000256" key="4">
    <source>
        <dbReference type="ARBA" id="ARBA00023163"/>
    </source>
</evidence>
<sequence>MQLDPSQLAALDAAVSEGTFEAAARRLRITPSAVSQRIRALENSVGRVLLTRSKPTAATDSGRVLLRLARQLSVLTDDVARELGGEAGGEAGDLAVPAPAPRIRVPLAVNADSLATWLLPALAELAGSMDFDFHREDESHTTALLRDGTVMAAVSAVAEPVQGCTSMGLGVMRYAPVASRGFVQRWFPELERGARRASLESLRSAPVVVFDHRDELQHDYLLRRAADPRAEVPGADEPSVPRPELGSARAGEPQGDESPTAPPAAGVGRDGKPRAEPPRHFVPASADFVRAVAAGYGWGMVPEAQSAGLDLVQLDPGAHLDVPLYWQQWQLRTATLDLVASTVAAAARTDLRPLRPWR</sequence>
<evidence type="ECO:0000313" key="8">
    <source>
        <dbReference type="Proteomes" id="UP001165587"/>
    </source>
</evidence>
<proteinExistence type="inferred from homology"/>
<feature type="domain" description="HTH lysR-type" evidence="6">
    <location>
        <begin position="3"/>
        <end position="59"/>
    </location>
</feature>
<comment type="similarity">
    <text evidence="1">Belongs to the LysR transcriptional regulatory family.</text>
</comment>
<feature type="region of interest" description="Disordered" evidence="5">
    <location>
        <begin position="227"/>
        <end position="280"/>
    </location>
</feature>
<evidence type="ECO:0000256" key="5">
    <source>
        <dbReference type="SAM" id="MobiDB-lite"/>
    </source>
</evidence>
<dbReference type="AlphaFoldDB" id="A0AA41XJY2"/>
<dbReference type="EMBL" id="JANLCK010000012">
    <property type="protein sequence ID" value="MCS5727593.1"/>
    <property type="molecule type" value="Genomic_DNA"/>
</dbReference>
<dbReference type="InterPro" id="IPR036388">
    <property type="entry name" value="WH-like_DNA-bd_sf"/>
</dbReference>
<dbReference type="NCBIfam" id="NF002964">
    <property type="entry name" value="PRK03635.1"/>
    <property type="match status" value="1"/>
</dbReference>
<dbReference type="Gene3D" id="1.10.10.10">
    <property type="entry name" value="Winged helix-like DNA-binding domain superfamily/Winged helix DNA-binding domain"/>
    <property type="match status" value="1"/>
</dbReference>
<evidence type="ECO:0000259" key="6">
    <source>
        <dbReference type="PROSITE" id="PS50931"/>
    </source>
</evidence>
<evidence type="ECO:0000256" key="2">
    <source>
        <dbReference type="ARBA" id="ARBA00023015"/>
    </source>
</evidence>
<dbReference type="Gene3D" id="3.40.190.290">
    <property type="match status" value="2"/>
</dbReference>
<keyword evidence="3 7" id="KW-0238">DNA-binding</keyword>
<name>A0AA41XJY2_9MICO</name>
<dbReference type="SUPFAM" id="SSF53850">
    <property type="entry name" value="Periplasmic binding protein-like II"/>
    <property type="match status" value="1"/>
</dbReference>
<dbReference type="SUPFAM" id="SSF46785">
    <property type="entry name" value="Winged helix' DNA-binding domain"/>
    <property type="match status" value="1"/>
</dbReference>
<dbReference type="InterPro" id="IPR050176">
    <property type="entry name" value="LTTR"/>
</dbReference>
<keyword evidence="8" id="KW-1185">Reference proteome</keyword>
<reference evidence="7" key="1">
    <citation type="submission" date="2022-08" db="EMBL/GenBank/DDBJ databases">
        <authorList>
            <person name="Deng Y."/>
            <person name="Han X.-F."/>
            <person name="Zhang Y.-Q."/>
        </authorList>
    </citation>
    <scope>NUCLEOTIDE SEQUENCE</scope>
    <source>
        <strain evidence="7">CPCC 203407</strain>
    </source>
</reference>
<accession>A0AA41XJY2</accession>
<dbReference type="GO" id="GO:0003677">
    <property type="term" value="F:DNA binding"/>
    <property type="evidence" value="ECO:0007669"/>
    <property type="project" value="UniProtKB-KW"/>
</dbReference>
<dbReference type="RefSeq" id="WP_259530593.1">
    <property type="nucleotide sequence ID" value="NZ_JANLCK010000012.1"/>
</dbReference>
<dbReference type="Proteomes" id="UP001165587">
    <property type="component" value="Unassembled WGS sequence"/>
</dbReference>
<dbReference type="InterPro" id="IPR000847">
    <property type="entry name" value="LysR_HTH_N"/>
</dbReference>
<dbReference type="GO" id="GO:0003700">
    <property type="term" value="F:DNA-binding transcription factor activity"/>
    <property type="evidence" value="ECO:0007669"/>
    <property type="project" value="InterPro"/>
</dbReference>
<evidence type="ECO:0000256" key="3">
    <source>
        <dbReference type="ARBA" id="ARBA00023125"/>
    </source>
</evidence>
<gene>
    <name evidence="7" type="ORF">N1028_16995</name>
</gene>
<dbReference type="InterPro" id="IPR036390">
    <property type="entry name" value="WH_DNA-bd_sf"/>
</dbReference>
<feature type="compositionally biased region" description="Basic and acidic residues" evidence="5">
    <location>
        <begin position="269"/>
        <end position="279"/>
    </location>
</feature>
<dbReference type="Pfam" id="PF00126">
    <property type="entry name" value="HTH_1"/>
    <property type="match status" value="1"/>
</dbReference>
<dbReference type="PANTHER" id="PTHR30579:SF2">
    <property type="entry name" value="HTH-TYPE TRANSCRIPTIONAL REGULATOR ARGP"/>
    <property type="match status" value="1"/>
</dbReference>
<keyword evidence="2" id="KW-0805">Transcription regulation</keyword>
<protein>
    <submittedName>
        <fullName evidence="7">ArgP/LysG family DNA-binding transcriptional regulator</fullName>
    </submittedName>
</protein>
<organism evidence="7 8">
    <name type="scientific">Herbiconiux oxytropis</name>
    <dbReference type="NCBI Taxonomy" id="2970915"/>
    <lineage>
        <taxon>Bacteria</taxon>
        <taxon>Bacillati</taxon>
        <taxon>Actinomycetota</taxon>
        <taxon>Actinomycetes</taxon>
        <taxon>Micrococcales</taxon>
        <taxon>Microbacteriaceae</taxon>
        <taxon>Herbiconiux</taxon>
    </lineage>
</organism>
<evidence type="ECO:0000256" key="1">
    <source>
        <dbReference type="ARBA" id="ARBA00009437"/>
    </source>
</evidence>